<keyword evidence="3" id="KW-1133">Transmembrane helix</keyword>
<evidence type="ECO:0000256" key="3">
    <source>
        <dbReference type="SAM" id="Phobius"/>
    </source>
</evidence>
<feature type="compositionally biased region" description="Basic and acidic residues" evidence="2">
    <location>
        <begin position="190"/>
        <end position="204"/>
    </location>
</feature>
<keyword evidence="6" id="KW-1185">Reference proteome</keyword>
<keyword evidence="3" id="KW-0472">Membrane</keyword>
<dbReference type="VEuPathDB" id="FungiDB:SCHCODRAFT_02519100"/>
<sequence length="292" mass="31715">MRPSRLSILLLATLQQLCGAASLPRDEQQLLSADLWNCMTRLSDLQGQPGGALRNWQEYVCDLGTDFVVLPRSALSAIPPNASDPDLNPMHREALARRQPHARRDDCKEDLEDLEEKYEKAEKELEDMKHERIGFIILAVGAGAFALVLAACLAAQVLRVKRGKKKYRVLSQQFDGSQVSQAIGAGAHHSTHDDGDAHRAHGSYDDPFTPKNDGHVPMRSVVSFSDTDTMVSGKKPGYGHDRFGSYSSVRSSGSEDTVRDDHSVASGSRPASRAGLPPSGLGKSSYGAKGDH</sequence>
<evidence type="ECO:0000256" key="4">
    <source>
        <dbReference type="SAM" id="SignalP"/>
    </source>
</evidence>
<dbReference type="AlphaFoldDB" id="D8QI95"/>
<evidence type="ECO:0000256" key="1">
    <source>
        <dbReference type="SAM" id="Coils"/>
    </source>
</evidence>
<dbReference type="RefSeq" id="XP_003027094.1">
    <property type="nucleotide sequence ID" value="XM_003027048.1"/>
</dbReference>
<dbReference type="OrthoDB" id="10363593at2759"/>
<proteinExistence type="predicted"/>
<feature type="region of interest" description="Disordered" evidence="2">
    <location>
        <begin position="184"/>
        <end position="292"/>
    </location>
</feature>
<keyword evidence="4" id="KW-0732">Signal</keyword>
<dbReference type="KEGG" id="scm:SCHCO_02519100"/>
<keyword evidence="1" id="KW-0175">Coiled coil</keyword>
<organism evidence="6">
    <name type="scientific">Schizophyllum commune (strain H4-8 / FGSC 9210)</name>
    <name type="common">Split gill fungus</name>
    <dbReference type="NCBI Taxonomy" id="578458"/>
    <lineage>
        <taxon>Eukaryota</taxon>
        <taxon>Fungi</taxon>
        <taxon>Dikarya</taxon>
        <taxon>Basidiomycota</taxon>
        <taxon>Agaricomycotina</taxon>
        <taxon>Agaricomycetes</taxon>
        <taxon>Agaricomycetidae</taxon>
        <taxon>Agaricales</taxon>
        <taxon>Schizophyllaceae</taxon>
        <taxon>Schizophyllum</taxon>
    </lineage>
</organism>
<feature type="chain" id="PRO_5003120928" evidence="4">
    <location>
        <begin position="21"/>
        <end position="292"/>
    </location>
</feature>
<keyword evidence="3" id="KW-0812">Transmembrane</keyword>
<dbReference type="Proteomes" id="UP000007431">
    <property type="component" value="Unassembled WGS sequence"/>
</dbReference>
<name>D8QI95_SCHCM</name>
<dbReference type="GeneID" id="9593584"/>
<feature type="signal peptide" evidence="4">
    <location>
        <begin position="1"/>
        <end position="20"/>
    </location>
</feature>
<feature type="coiled-coil region" evidence="1">
    <location>
        <begin position="104"/>
        <end position="131"/>
    </location>
</feature>
<dbReference type="InParanoid" id="D8QI95"/>
<feature type="compositionally biased region" description="Low complexity" evidence="2">
    <location>
        <begin position="245"/>
        <end position="254"/>
    </location>
</feature>
<accession>D8QI95</accession>
<evidence type="ECO:0000256" key="2">
    <source>
        <dbReference type="SAM" id="MobiDB-lite"/>
    </source>
</evidence>
<protein>
    <submittedName>
        <fullName evidence="5">Uncharacterized protein</fullName>
    </submittedName>
</protein>
<dbReference type="EMBL" id="GL377313">
    <property type="protein sequence ID" value="EFI92191.1"/>
    <property type="molecule type" value="Genomic_DNA"/>
</dbReference>
<feature type="transmembrane region" description="Helical" evidence="3">
    <location>
        <begin position="133"/>
        <end position="158"/>
    </location>
</feature>
<reference evidence="5 6" key="1">
    <citation type="journal article" date="2010" name="Nat. Biotechnol.">
        <title>Genome sequence of the model mushroom Schizophyllum commune.</title>
        <authorList>
            <person name="Ohm R.A."/>
            <person name="de Jong J.F."/>
            <person name="Lugones L.G."/>
            <person name="Aerts A."/>
            <person name="Kothe E."/>
            <person name="Stajich J.E."/>
            <person name="de Vries R.P."/>
            <person name="Record E."/>
            <person name="Levasseur A."/>
            <person name="Baker S.E."/>
            <person name="Bartholomew K.A."/>
            <person name="Coutinho P.M."/>
            <person name="Erdmann S."/>
            <person name="Fowler T.J."/>
            <person name="Gathman A.C."/>
            <person name="Lombard V."/>
            <person name="Henrissat B."/>
            <person name="Knabe N."/>
            <person name="Kuees U."/>
            <person name="Lilly W.W."/>
            <person name="Lindquist E."/>
            <person name="Lucas S."/>
            <person name="Magnuson J.K."/>
            <person name="Piumi F."/>
            <person name="Raudaskoski M."/>
            <person name="Salamov A."/>
            <person name="Schmutz J."/>
            <person name="Schwarze F.W.M.R."/>
            <person name="vanKuyk P.A."/>
            <person name="Horton J.S."/>
            <person name="Grigoriev I.V."/>
            <person name="Woesten H.A.B."/>
        </authorList>
    </citation>
    <scope>NUCLEOTIDE SEQUENCE [LARGE SCALE GENOMIC DNA]</scope>
    <source>
        <strain evidence="6">H4-8 / FGSC 9210</strain>
    </source>
</reference>
<evidence type="ECO:0000313" key="6">
    <source>
        <dbReference type="Proteomes" id="UP000007431"/>
    </source>
</evidence>
<evidence type="ECO:0000313" key="5">
    <source>
        <dbReference type="EMBL" id="EFI92191.1"/>
    </source>
</evidence>
<dbReference type="HOGENOM" id="CLU_953611_0_0_1"/>
<gene>
    <name evidence="5" type="ORF">SCHCODRAFT_238038</name>
</gene>